<evidence type="ECO:0000313" key="2">
    <source>
        <dbReference type="Proteomes" id="UP001163324"/>
    </source>
</evidence>
<dbReference type="Proteomes" id="UP001163324">
    <property type="component" value="Chromosome 9"/>
</dbReference>
<evidence type="ECO:0000313" key="1">
    <source>
        <dbReference type="EMBL" id="KAI9896304.1"/>
    </source>
</evidence>
<dbReference type="EMBL" id="CM047948">
    <property type="protein sequence ID" value="KAI9896304.1"/>
    <property type="molecule type" value="Genomic_DNA"/>
</dbReference>
<protein>
    <submittedName>
        <fullName evidence="1">Uncharacterized protein</fullName>
    </submittedName>
</protein>
<gene>
    <name evidence="1" type="ORF">N3K66_008476</name>
</gene>
<reference evidence="1" key="1">
    <citation type="submission" date="2022-10" db="EMBL/GenBank/DDBJ databases">
        <title>Complete Genome of Trichothecium roseum strain YXFP-22015, a Plant Pathogen Isolated from Citrus.</title>
        <authorList>
            <person name="Wang Y."/>
            <person name="Zhu L."/>
        </authorList>
    </citation>
    <scope>NUCLEOTIDE SEQUENCE</scope>
    <source>
        <strain evidence="1">YXFP-22015</strain>
    </source>
</reference>
<keyword evidence="2" id="KW-1185">Reference proteome</keyword>
<comment type="caution">
    <text evidence="1">The sequence shown here is derived from an EMBL/GenBank/DDBJ whole genome shotgun (WGS) entry which is preliminary data.</text>
</comment>
<proteinExistence type="predicted"/>
<name>A0ACC0URZ7_9HYPO</name>
<accession>A0ACC0URZ7</accession>
<sequence length="387" mass="42920">MHMLSKLSAAAALVGTASAWLPEGKIRGVNLGTLFIYEPWIDNGEWSSMGCDGQKSEFDCVSSLGQDAADAAFQKHWQSWLTTGDLDEIKSYGLNTIRIPVGYWFKEDLVDSSEHFPKGGLDALTSFVGAASDRGLYVIMDLHGGPGAQEANQPFTGQNAPEAGFYNDYNYGRAVEWLRWMTELVHTKDEFRGVGMIELINEPLHGGDSVETMRSKYYPDALNAIREVESNLGVSDDKAVHVQMMSSLWGSGNPNEFLPDARGPTSYDDHRYLKWDTSVTVDKDAYIKESCGDDRTADGEDHIIVGEWSISVPDDVEGSADWSPSGNADFYKKWFAAQVQTYERSAGGWVFWTWKAALNDPRWSYKDAVDAGIIDKDIQAVLDSQVC</sequence>
<organism evidence="1 2">
    <name type="scientific">Trichothecium roseum</name>
    <dbReference type="NCBI Taxonomy" id="47278"/>
    <lineage>
        <taxon>Eukaryota</taxon>
        <taxon>Fungi</taxon>
        <taxon>Dikarya</taxon>
        <taxon>Ascomycota</taxon>
        <taxon>Pezizomycotina</taxon>
        <taxon>Sordariomycetes</taxon>
        <taxon>Hypocreomycetidae</taxon>
        <taxon>Hypocreales</taxon>
        <taxon>Hypocreales incertae sedis</taxon>
        <taxon>Trichothecium</taxon>
    </lineage>
</organism>